<reference evidence="2 3" key="1">
    <citation type="submission" date="2018-09" db="EMBL/GenBank/DDBJ databases">
        <title>Metagenome Assembled Genomes from an Advanced Water Purification Facility.</title>
        <authorList>
            <person name="Stamps B.W."/>
            <person name="Spear J.R."/>
        </authorList>
    </citation>
    <scope>NUCLEOTIDE SEQUENCE [LARGE SCALE GENOMIC DNA]</scope>
    <source>
        <strain evidence="2">Bin_27_1</strain>
    </source>
</reference>
<protein>
    <submittedName>
        <fullName evidence="2">PIN domain-containing protein</fullName>
    </submittedName>
</protein>
<sequence>MSASIILDASAVLAWLNGEPGADAIDTLLRAGAPCLVPAANHAEIIAKALDRGVAPDAAVEIVASIGYTVIDTSAEDGAAAGWMRPVTRPHGLSLGDRLCLAAAQRLKAQVHTADREWLAVADALQLDIRCIRPDAN</sequence>
<gene>
    <name evidence="2" type="ORF">E6Q80_05970</name>
</gene>
<dbReference type="Gene3D" id="3.40.50.1010">
    <property type="entry name" value="5'-nuclease"/>
    <property type="match status" value="1"/>
</dbReference>
<evidence type="ECO:0000259" key="1">
    <source>
        <dbReference type="Pfam" id="PF01850"/>
    </source>
</evidence>
<proteinExistence type="predicted"/>
<dbReference type="AlphaFoldDB" id="A0A5C7SWI0"/>
<feature type="domain" description="PIN" evidence="1">
    <location>
        <begin position="5"/>
        <end position="122"/>
    </location>
</feature>
<organism evidence="2 3">
    <name type="scientific">Thauera aminoaromatica</name>
    <dbReference type="NCBI Taxonomy" id="164330"/>
    <lineage>
        <taxon>Bacteria</taxon>
        <taxon>Pseudomonadati</taxon>
        <taxon>Pseudomonadota</taxon>
        <taxon>Betaproteobacteria</taxon>
        <taxon>Rhodocyclales</taxon>
        <taxon>Zoogloeaceae</taxon>
        <taxon>Thauera</taxon>
    </lineage>
</organism>
<dbReference type="InterPro" id="IPR029060">
    <property type="entry name" value="PIN-like_dom_sf"/>
</dbReference>
<accession>A0A5C7SWI0</accession>
<evidence type="ECO:0000313" key="2">
    <source>
        <dbReference type="EMBL" id="TXH87722.1"/>
    </source>
</evidence>
<dbReference type="SUPFAM" id="SSF88723">
    <property type="entry name" value="PIN domain-like"/>
    <property type="match status" value="1"/>
</dbReference>
<dbReference type="Proteomes" id="UP000321192">
    <property type="component" value="Unassembled WGS sequence"/>
</dbReference>
<dbReference type="EMBL" id="SSFD01000082">
    <property type="protein sequence ID" value="TXH87722.1"/>
    <property type="molecule type" value="Genomic_DNA"/>
</dbReference>
<name>A0A5C7SWI0_THASP</name>
<dbReference type="RefSeq" id="WP_276657589.1">
    <property type="nucleotide sequence ID" value="NZ_SSFD01000082.1"/>
</dbReference>
<dbReference type="CDD" id="cd18682">
    <property type="entry name" value="PIN_VapC-like"/>
    <property type="match status" value="1"/>
</dbReference>
<dbReference type="InterPro" id="IPR002716">
    <property type="entry name" value="PIN_dom"/>
</dbReference>
<dbReference type="Pfam" id="PF01850">
    <property type="entry name" value="PIN"/>
    <property type="match status" value="1"/>
</dbReference>
<evidence type="ECO:0000313" key="3">
    <source>
        <dbReference type="Proteomes" id="UP000321192"/>
    </source>
</evidence>
<comment type="caution">
    <text evidence="2">The sequence shown here is derived from an EMBL/GenBank/DDBJ whole genome shotgun (WGS) entry which is preliminary data.</text>
</comment>